<dbReference type="InParanoid" id="A0A3Q3FJ39"/>
<dbReference type="InterPro" id="IPR007110">
    <property type="entry name" value="Ig-like_dom"/>
</dbReference>
<dbReference type="InterPro" id="IPR013783">
    <property type="entry name" value="Ig-like_fold"/>
</dbReference>
<dbReference type="PROSITE" id="PS50835">
    <property type="entry name" value="IG_LIKE"/>
    <property type="match status" value="1"/>
</dbReference>
<sequence length="157" mass="17521">SSLCLHRPDGRLTPPLVYKSCLIEGLEKRRITYFQGDSATMKETRLSCNHGDNAYPYMLWYQHKAAAGGGHRAMELIGLLHYEKANMEKNFEARFNITGHSKGDAELVISQINPADSAEYFCAASQHGASSPLTPFTKTQQLTVSNTHLLLQTYTVE</sequence>
<dbReference type="GO" id="GO:0007166">
    <property type="term" value="P:cell surface receptor signaling pathway"/>
    <property type="evidence" value="ECO:0007669"/>
    <property type="project" value="TreeGrafter"/>
</dbReference>
<dbReference type="SMART" id="SM00406">
    <property type="entry name" value="IGv"/>
    <property type="match status" value="1"/>
</dbReference>
<dbReference type="CDD" id="cd00099">
    <property type="entry name" value="IgV"/>
    <property type="match status" value="1"/>
</dbReference>
<accession>A0A3Q3FJ39</accession>
<reference evidence="4" key="1">
    <citation type="submission" date="2025-08" db="UniProtKB">
        <authorList>
            <consortium name="Ensembl"/>
        </authorList>
    </citation>
    <scope>IDENTIFICATION</scope>
</reference>
<keyword evidence="5" id="KW-1185">Reference proteome</keyword>
<reference evidence="4" key="2">
    <citation type="submission" date="2025-09" db="UniProtKB">
        <authorList>
            <consortium name="Ensembl"/>
        </authorList>
    </citation>
    <scope>IDENTIFICATION</scope>
</reference>
<dbReference type="Pfam" id="PF07686">
    <property type="entry name" value="V-set"/>
    <property type="match status" value="1"/>
</dbReference>
<name>A0A3Q3FJ39_9LABR</name>
<feature type="domain" description="Ig-like" evidence="3">
    <location>
        <begin position="14"/>
        <end position="145"/>
    </location>
</feature>
<dbReference type="PANTHER" id="PTHR23268">
    <property type="entry name" value="T-CELL RECEPTOR BETA CHAIN"/>
    <property type="match status" value="1"/>
</dbReference>
<dbReference type="SUPFAM" id="SSF48726">
    <property type="entry name" value="Immunoglobulin"/>
    <property type="match status" value="1"/>
</dbReference>
<evidence type="ECO:0000313" key="4">
    <source>
        <dbReference type="Ensembl" id="ENSLBEP00000019123.1"/>
    </source>
</evidence>
<dbReference type="GO" id="GO:0002376">
    <property type="term" value="P:immune system process"/>
    <property type="evidence" value="ECO:0007669"/>
    <property type="project" value="UniProtKB-KW"/>
</dbReference>
<evidence type="ECO:0000256" key="2">
    <source>
        <dbReference type="ARBA" id="ARBA00022859"/>
    </source>
</evidence>
<proteinExistence type="predicted"/>
<organism evidence="4 5">
    <name type="scientific">Labrus bergylta</name>
    <name type="common">ballan wrasse</name>
    <dbReference type="NCBI Taxonomy" id="56723"/>
    <lineage>
        <taxon>Eukaryota</taxon>
        <taxon>Metazoa</taxon>
        <taxon>Chordata</taxon>
        <taxon>Craniata</taxon>
        <taxon>Vertebrata</taxon>
        <taxon>Euteleostomi</taxon>
        <taxon>Actinopterygii</taxon>
        <taxon>Neopterygii</taxon>
        <taxon>Teleostei</taxon>
        <taxon>Neoteleostei</taxon>
        <taxon>Acanthomorphata</taxon>
        <taxon>Eupercaria</taxon>
        <taxon>Labriformes</taxon>
        <taxon>Labridae</taxon>
        <taxon>Labrus</taxon>
    </lineage>
</organism>
<dbReference type="Ensembl" id="ENSLBET00000020155.1">
    <property type="protein sequence ID" value="ENSLBEP00000019123.1"/>
    <property type="gene ID" value="ENSLBEG00000014699.1"/>
</dbReference>
<protein>
    <recommendedName>
        <fullName evidence="3">Ig-like domain-containing protein</fullName>
    </recommendedName>
</protein>
<dbReference type="InterPro" id="IPR036179">
    <property type="entry name" value="Ig-like_dom_sf"/>
</dbReference>
<dbReference type="Proteomes" id="UP000261660">
    <property type="component" value="Unplaced"/>
</dbReference>
<dbReference type="GeneTree" id="ENSGT01120000272189"/>
<keyword evidence="1" id="KW-0732">Signal</keyword>
<evidence type="ECO:0000313" key="5">
    <source>
        <dbReference type="Proteomes" id="UP000261660"/>
    </source>
</evidence>
<evidence type="ECO:0000256" key="1">
    <source>
        <dbReference type="ARBA" id="ARBA00022729"/>
    </source>
</evidence>
<keyword evidence="2" id="KW-0391">Immunity</keyword>
<evidence type="ECO:0000259" key="3">
    <source>
        <dbReference type="PROSITE" id="PS50835"/>
    </source>
</evidence>
<dbReference type="GO" id="GO:0005886">
    <property type="term" value="C:plasma membrane"/>
    <property type="evidence" value="ECO:0007669"/>
    <property type="project" value="TreeGrafter"/>
</dbReference>
<dbReference type="InterPro" id="IPR013106">
    <property type="entry name" value="Ig_V-set"/>
</dbReference>
<dbReference type="Gene3D" id="2.60.40.10">
    <property type="entry name" value="Immunoglobulins"/>
    <property type="match status" value="1"/>
</dbReference>
<dbReference type="AlphaFoldDB" id="A0A3Q3FJ39"/>
<dbReference type="STRING" id="56723.ENSLBEP00000019123"/>
<dbReference type="InterPro" id="IPR050413">
    <property type="entry name" value="TCR_beta_variable"/>
</dbReference>